<proteinExistence type="predicted"/>
<accession>A0AAD5QRK1</accession>
<comment type="caution">
    <text evidence="1">The sequence shown here is derived from an EMBL/GenBank/DDBJ whole genome shotgun (WGS) entry which is preliminary data.</text>
</comment>
<dbReference type="AlphaFoldDB" id="A0AAD5QRK1"/>
<evidence type="ECO:0000313" key="2">
    <source>
        <dbReference type="Proteomes" id="UP001196413"/>
    </source>
</evidence>
<keyword evidence="2" id="KW-1185">Reference proteome</keyword>
<organism evidence="1 2">
    <name type="scientific">Parelaphostrongylus tenuis</name>
    <name type="common">Meningeal worm</name>
    <dbReference type="NCBI Taxonomy" id="148309"/>
    <lineage>
        <taxon>Eukaryota</taxon>
        <taxon>Metazoa</taxon>
        <taxon>Ecdysozoa</taxon>
        <taxon>Nematoda</taxon>
        <taxon>Chromadorea</taxon>
        <taxon>Rhabditida</taxon>
        <taxon>Rhabditina</taxon>
        <taxon>Rhabditomorpha</taxon>
        <taxon>Strongyloidea</taxon>
        <taxon>Metastrongylidae</taxon>
        <taxon>Parelaphostrongylus</taxon>
    </lineage>
</organism>
<dbReference type="Proteomes" id="UP001196413">
    <property type="component" value="Unassembled WGS sequence"/>
</dbReference>
<protein>
    <submittedName>
        <fullName evidence="1">Uncharacterized protein</fullName>
    </submittedName>
</protein>
<dbReference type="EMBL" id="JAHQIW010003531">
    <property type="protein sequence ID" value="KAJ1359019.1"/>
    <property type="molecule type" value="Genomic_DNA"/>
</dbReference>
<evidence type="ECO:0000313" key="1">
    <source>
        <dbReference type="EMBL" id="KAJ1359019.1"/>
    </source>
</evidence>
<gene>
    <name evidence="1" type="ORF">KIN20_017629</name>
</gene>
<reference evidence="1" key="1">
    <citation type="submission" date="2021-06" db="EMBL/GenBank/DDBJ databases">
        <title>Parelaphostrongylus tenuis whole genome reference sequence.</title>
        <authorList>
            <person name="Garwood T.J."/>
            <person name="Larsen P.A."/>
            <person name="Fountain-Jones N.M."/>
            <person name="Garbe J.R."/>
            <person name="Macchietto M.G."/>
            <person name="Kania S.A."/>
            <person name="Gerhold R.W."/>
            <person name="Richards J.E."/>
            <person name="Wolf T.M."/>
        </authorList>
    </citation>
    <scope>NUCLEOTIDE SEQUENCE</scope>
    <source>
        <strain evidence="1">MNPRO001-30</strain>
        <tissue evidence="1">Meninges</tissue>
    </source>
</reference>
<name>A0AAD5QRK1_PARTN</name>
<sequence length="79" mass="9092">MDMKSLRPATNQLSIRMREKLQKGFLGKYLFANTASSKLPNDVSQQNCYHITVKKIADLVKFVDQQVIETLWCAELNQC</sequence>